<reference evidence="1" key="1">
    <citation type="submission" date="2021-01" db="EMBL/GenBank/DDBJ databases">
        <authorList>
            <person name="Kaushik A."/>
        </authorList>
    </citation>
    <scope>NUCLEOTIDE SEQUENCE</scope>
    <source>
        <strain evidence="1">AG5</strain>
    </source>
</reference>
<proteinExistence type="predicted"/>
<accession>A0A8H3HYT6</accession>
<protein>
    <submittedName>
        <fullName evidence="1">Uncharacterized protein</fullName>
    </submittedName>
</protein>
<gene>
    <name evidence="1" type="ORF">RDB_LOCUS86137</name>
</gene>
<evidence type="ECO:0000313" key="2">
    <source>
        <dbReference type="Proteomes" id="UP000663827"/>
    </source>
</evidence>
<dbReference type="AlphaFoldDB" id="A0A8H3HYT6"/>
<name>A0A8H3HYT6_9AGAM</name>
<comment type="caution">
    <text evidence="1">The sequence shown here is derived from an EMBL/GenBank/DDBJ whole genome shotgun (WGS) entry which is preliminary data.</text>
</comment>
<evidence type="ECO:0000313" key="1">
    <source>
        <dbReference type="EMBL" id="CAE7148546.1"/>
    </source>
</evidence>
<sequence>MGKKFYGVADAFAAATASLGNNIVGSTIYVLQPIAPQIGHLRDSTNNLIRTRRGKHQSVVQAKVIANNDARMVNEANGLNLNHE</sequence>
<dbReference type="EMBL" id="CAJNJQ010001760">
    <property type="protein sequence ID" value="CAE7148546.1"/>
    <property type="molecule type" value="Genomic_DNA"/>
</dbReference>
<dbReference type="Proteomes" id="UP000663827">
    <property type="component" value="Unassembled WGS sequence"/>
</dbReference>
<organism evidence="1 2">
    <name type="scientific">Rhizoctonia solani</name>
    <dbReference type="NCBI Taxonomy" id="456999"/>
    <lineage>
        <taxon>Eukaryota</taxon>
        <taxon>Fungi</taxon>
        <taxon>Dikarya</taxon>
        <taxon>Basidiomycota</taxon>
        <taxon>Agaricomycotina</taxon>
        <taxon>Agaricomycetes</taxon>
        <taxon>Cantharellales</taxon>
        <taxon>Ceratobasidiaceae</taxon>
        <taxon>Rhizoctonia</taxon>
    </lineage>
</organism>